<name>A0A6P1ZG05_9BACT</name>
<evidence type="ECO:0000256" key="2">
    <source>
        <dbReference type="ARBA" id="ARBA00022448"/>
    </source>
</evidence>
<keyword evidence="2" id="KW-0813">Transport</keyword>
<feature type="domain" description="ABC transporter" evidence="5">
    <location>
        <begin position="5"/>
        <end position="256"/>
    </location>
</feature>
<comment type="caution">
    <text evidence="6">The sequence shown here is derived from an EMBL/GenBank/DDBJ whole genome shotgun (WGS) entry which is preliminary data.</text>
</comment>
<dbReference type="InterPro" id="IPR017871">
    <property type="entry name" value="ABC_transporter-like_CS"/>
</dbReference>
<evidence type="ECO:0000313" key="6">
    <source>
        <dbReference type="EMBL" id="TVM33101.1"/>
    </source>
</evidence>
<dbReference type="InterPro" id="IPR013563">
    <property type="entry name" value="Oligopep_ABC_C"/>
</dbReference>
<dbReference type="GO" id="GO:0016887">
    <property type="term" value="F:ATP hydrolysis activity"/>
    <property type="evidence" value="ECO:0007669"/>
    <property type="project" value="InterPro"/>
</dbReference>
<evidence type="ECO:0000256" key="4">
    <source>
        <dbReference type="ARBA" id="ARBA00022840"/>
    </source>
</evidence>
<dbReference type="GO" id="GO:0055085">
    <property type="term" value="P:transmembrane transport"/>
    <property type="evidence" value="ECO:0007669"/>
    <property type="project" value="UniProtKB-ARBA"/>
</dbReference>
<keyword evidence="4 6" id="KW-0067">ATP-binding</keyword>
<dbReference type="PROSITE" id="PS00211">
    <property type="entry name" value="ABC_TRANSPORTER_1"/>
    <property type="match status" value="2"/>
</dbReference>
<dbReference type="PANTHER" id="PTHR43776">
    <property type="entry name" value="TRANSPORT ATP-BINDING PROTEIN"/>
    <property type="match status" value="1"/>
</dbReference>
<dbReference type="EMBL" id="QMIF01000008">
    <property type="protein sequence ID" value="TVM33101.1"/>
    <property type="molecule type" value="Genomic_DNA"/>
</dbReference>
<dbReference type="Pfam" id="PF00005">
    <property type="entry name" value="ABC_tran"/>
    <property type="match status" value="2"/>
</dbReference>
<proteinExistence type="inferred from homology"/>
<feature type="domain" description="ABC transporter" evidence="5">
    <location>
        <begin position="286"/>
        <end position="523"/>
    </location>
</feature>
<dbReference type="PANTHER" id="PTHR43776:SF7">
    <property type="entry name" value="D,D-DIPEPTIDE TRANSPORT ATP-BINDING PROTEIN DDPF-RELATED"/>
    <property type="match status" value="1"/>
</dbReference>
<dbReference type="GO" id="GO:0015833">
    <property type="term" value="P:peptide transport"/>
    <property type="evidence" value="ECO:0007669"/>
    <property type="project" value="InterPro"/>
</dbReference>
<accession>A0A6P1ZG05</accession>
<dbReference type="OrthoDB" id="9809450at2"/>
<gene>
    <name evidence="6" type="ORF">DQK91_13145</name>
</gene>
<evidence type="ECO:0000259" key="5">
    <source>
        <dbReference type="PROSITE" id="PS50893"/>
    </source>
</evidence>
<dbReference type="NCBIfam" id="NF008453">
    <property type="entry name" value="PRK11308.1"/>
    <property type="match status" value="2"/>
</dbReference>
<dbReference type="Proteomes" id="UP000434052">
    <property type="component" value="Unassembled WGS sequence"/>
</dbReference>
<dbReference type="InterPro" id="IPR003439">
    <property type="entry name" value="ABC_transporter-like_ATP-bd"/>
</dbReference>
<dbReference type="AlphaFoldDB" id="A0A6P1ZG05"/>
<dbReference type="Gene3D" id="3.40.50.300">
    <property type="entry name" value="P-loop containing nucleotide triphosphate hydrolases"/>
    <property type="match status" value="2"/>
</dbReference>
<dbReference type="GO" id="GO:0005524">
    <property type="term" value="F:ATP binding"/>
    <property type="evidence" value="ECO:0007669"/>
    <property type="project" value="UniProtKB-KW"/>
</dbReference>
<protein>
    <submittedName>
        <fullName evidence="6">Microcin ABC transporter ATP-binding protein</fullName>
    </submittedName>
</protein>
<dbReference type="FunFam" id="3.40.50.300:FF:000016">
    <property type="entry name" value="Oligopeptide ABC transporter ATP-binding component"/>
    <property type="match status" value="1"/>
</dbReference>
<dbReference type="InterPro" id="IPR027417">
    <property type="entry name" value="P-loop_NTPase"/>
</dbReference>
<evidence type="ECO:0000256" key="3">
    <source>
        <dbReference type="ARBA" id="ARBA00022741"/>
    </source>
</evidence>
<dbReference type="Pfam" id="PF08352">
    <property type="entry name" value="oligo_HPY"/>
    <property type="match status" value="1"/>
</dbReference>
<dbReference type="SUPFAM" id="SSF52540">
    <property type="entry name" value="P-loop containing nucleoside triphosphate hydrolases"/>
    <property type="match status" value="2"/>
</dbReference>
<keyword evidence="3" id="KW-0547">Nucleotide-binding</keyword>
<dbReference type="CDD" id="cd03257">
    <property type="entry name" value="ABC_NikE_OppD_transporters"/>
    <property type="match status" value="2"/>
</dbReference>
<dbReference type="RefSeq" id="WP_144305829.1">
    <property type="nucleotide sequence ID" value="NZ_QMIF01000008.1"/>
</dbReference>
<reference evidence="6 7" key="1">
    <citation type="submission" date="2018-06" db="EMBL/GenBank/DDBJ databases">
        <title>Complete genome of Desulfovibrio marinus P48SEP.</title>
        <authorList>
            <person name="Crispim J.S."/>
            <person name="Vidigal P.M.P."/>
            <person name="Silva L.C.F."/>
            <person name="Araujo L.C."/>
            <person name="Laguardia C.N."/>
            <person name="Dias R.S."/>
            <person name="Sousa M.P."/>
            <person name="Paula S.O."/>
            <person name="Silva C."/>
        </authorList>
    </citation>
    <scope>NUCLEOTIDE SEQUENCE [LARGE SCALE GENOMIC DNA]</scope>
    <source>
        <strain evidence="6 7">P48SEP</strain>
    </source>
</reference>
<organism evidence="6 7">
    <name type="scientific">Oceanidesulfovibrio marinus</name>
    <dbReference type="NCBI Taxonomy" id="370038"/>
    <lineage>
        <taxon>Bacteria</taxon>
        <taxon>Pseudomonadati</taxon>
        <taxon>Thermodesulfobacteriota</taxon>
        <taxon>Desulfovibrionia</taxon>
        <taxon>Desulfovibrionales</taxon>
        <taxon>Desulfovibrionaceae</taxon>
        <taxon>Oceanidesulfovibrio</taxon>
    </lineage>
</organism>
<dbReference type="PROSITE" id="PS50893">
    <property type="entry name" value="ABC_TRANSPORTER_2"/>
    <property type="match status" value="2"/>
</dbReference>
<dbReference type="NCBIfam" id="NF007739">
    <property type="entry name" value="PRK10419.1"/>
    <property type="match status" value="2"/>
</dbReference>
<dbReference type="InterPro" id="IPR050319">
    <property type="entry name" value="ABC_transp_ATP-bind"/>
</dbReference>
<evidence type="ECO:0000256" key="1">
    <source>
        <dbReference type="ARBA" id="ARBA00005417"/>
    </source>
</evidence>
<comment type="similarity">
    <text evidence="1">Belongs to the ABC transporter superfamily.</text>
</comment>
<evidence type="ECO:0000313" key="7">
    <source>
        <dbReference type="Proteomes" id="UP000434052"/>
    </source>
</evidence>
<dbReference type="InterPro" id="IPR003593">
    <property type="entry name" value="AAA+_ATPase"/>
</dbReference>
<sequence>MAPIVTIEDLKVSFISGQSTVEAVKGVSIEVERGTTHALVGESGSGKSVTALSILRLLNPRSVRYPTGRILFEDQEMLTASDATLRHIRGNKVGVVFQEPMSSLNPLHTVERQIGEVLKLHNGMSGNAARKRIIELLDHVGIREPEERLSSYPHQLSGGQRQRVMIAMAVANEPELLIADEPTTALDVTVQRKVMELLERLRREMGMTMLLITHDLSIVRRWAERVSVMRHGEIVEHGSREQIFEHPEREYTRMLMSTETGEPPEPPSGTVETVLSCDDLKVWFPIKKGVLKKTVGNIKAVDGVSIDVKKGLSLGLVGESGSGKTTLGQALLRLNSSDGPILFHNTRLDSLSQKEMRPFRRKLQVVFQDPFGSLSPRLTVEAIVEEGMKVQGVPQEQLEARVVKVLEEVGMNAEDRHRYPHEFSGGQRQRIAIARGLVLDPEVLVLDEPTSSLDRSVQFQVLELLRRLQAERGLAYLFITHDLKLVQALCHEVVVMRAGQVVEHGPTRALFDNPQTNYTRELVEAAFLKPRPRGEREARD</sequence>
<dbReference type="SMART" id="SM00382">
    <property type="entry name" value="AAA"/>
    <property type="match status" value="2"/>
</dbReference>